<accession>A0A975TU67</accession>
<dbReference type="SUPFAM" id="SSF52172">
    <property type="entry name" value="CheY-like"/>
    <property type="match status" value="1"/>
</dbReference>
<dbReference type="InterPro" id="IPR011006">
    <property type="entry name" value="CheY-like_superfamily"/>
</dbReference>
<dbReference type="Pfam" id="PF07228">
    <property type="entry name" value="SpoIIE"/>
    <property type="match status" value="1"/>
</dbReference>
<feature type="domain" description="Response regulatory" evidence="3">
    <location>
        <begin position="18"/>
        <end position="134"/>
    </location>
</feature>
<dbReference type="InterPro" id="IPR036457">
    <property type="entry name" value="PPM-type-like_dom_sf"/>
</dbReference>
<feature type="modified residue" description="4-aspartylphosphate" evidence="2">
    <location>
        <position position="67"/>
    </location>
</feature>
<dbReference type="SUPFAM" id="SSF81606">
    <property type="entry name" value="PP2C-like"/>
    <property type="match status" value="1"/>
</dbReference>
<dbReference type="EMBL" id="JAIMBW010000001">
    <property type="protein sequence ID" value="MBY4894156.1"/>
    <property type="molecule type" value="Genomic_DNA"/>
</dbReference>
<evidence type="ECO:0000313" key="6">
    <source>
        <dbReference type="Proteomes" id="UP000693972"/>
    </source>
</evidence>
<evidence type="ECO:0000313" key="4">
    <source>
        <dbReference type="EMBL" id="MBY4894156.1"/>
    </source>
</evidence>
<gene>
    <name evidence="4" type="ORF">KUL25_15470</name>
    <name evidence="5" type="ORF">KUL25_15475</name>
</gene>
<evidence type="ECO:0000256" key="2">
    <source>
        <dbReference type="PROSITE-ProRule" id="PRU00169"/>
    </source>
</evidence>
<name>A0A975TU67_9RHOB</name>
<dbReference type="AlphaFoldDB" id="A0A975TU67"/>
<dbReference type="Gene3D" id="3.40.50.2300">
    <property type="match status" value="1"/>
</dbReference>
<dbReference type="SMART" id="SM00448">
    <property type="entry name" value="REC"/>
    <property type="match status" value="1"/>
</dbReference>
<reference evidence="5 6" key="1">
    <citation type="submission" date="2021-07" db="EMBL/GenBank/DDBJ databases">
        <title>Karlodiniumbacter phycospheric gen. nov., sp. nov., a phycosphere bacterium isolated from karlodinium veneficum.</title>
        <authorList>
            <person name="Peng Y."/>
            <person name="Jiang L."/>
            <person name="Lee J."/>
        </authorList>
    </citation>
    <scope>NUCLEOTIDE SEQUENCE</scope>
    <source>
        <strain evidence="5 6">N5</strain>
    </source>
</reference>
<dbReference type="GO" id="GO:0000160">
    <property type="term" value="P:phosphorelay signal transduction system"/>
    <property type="evidence" value="ECO:0007669"/>
    <property type="project" value="InterPro"/>
</dbReference>
<dbReference type="Proteomes" id="UP000693972">
    <property type="component" value="Unassembled WGS sequence"/>
</dbReference>
<protein>
    <submittedName>
        <fullName evidence="5">Fused response regulator/phosphatase</fullName>
    </submittedName>
</protein>
<dbReference type="PANTHER" id="PTHR43156">
    <property type="entry name" value="STAGE II SPORULATION PROTEIN E-RELATED"/>
    <property type="match status" value="1"/>
</dbReference>
<keyword evidence="2" id="KW-0597">Phosphoprotein</keyword>
<dbReference type="InterPro" id="IPR001789">
    <property type="entry name" value="Sig_transdc_resp-reg_receiver"/>
</dbReference>
<dbReference type="PROSITE" id="PS50110">
    <property type="entry name" value="RESPONSE_REGULATORY"/>
    <property type="match status" value="1"/>
</dbReference>
<keyword evidence="6" id="KW-1185">Reference proteome</keyword>
<evidence type="ECO:0000259" key="3">
    <source>
        <dbReference type="PROSITE" id="PS50110"/>
    </source>
</evidence>
<proteinExistence type="predicted"/>
<dbReference type="SMART" id="SM00331">
    <property type="entry name" value="PP2C_SIG"/>
    <property type="match status" value="1"/>
</dbReference>
<dbReference type="EMBL" id="CP078073">
    <property type="protein sequence ID" value="QXL86839.1"/>
    <property type="molecule type" value="Genomic_DNA"/>
</dbReference>
<dbReference type="Gene3D" id="3.60.40.10">
    <property type="entry name" value="PPM-type phosphatase domain"/>
    <property type="match status" value="1"/>
</dbReference>
<organism evidence="5">
    <name type="scientific">Gymnodinialimonas phycosphaerae</name>
    <dbReference type="NCBI Taxonomy" id="2841589"/>
    <lineage>
        <taxon>Bacteria</taxon>
        <taxon>Pseudomonadati</taxon>
        <taxon>Pseudomonadota</taxon>
        <taxon>Alphaproteobacteria</taxon>
        <taxon>Rhodobacterales</taxon>
        <taxon>Paracoccaceae</taxon>
        <taxon>Gymnodinialimonas</taxon>
    </lineage>
</organism>
<keyword evidence="1" id="KW-0378">Hydrolase</keyword>
<dbReference type="Pfam" id="PF00072">
    <property type="entry name" value="Response_reg"/>
    <property type="match status" value="1"/>
</dbReference>
<dbReference type="InterPro" id="IPR001932">
    <property type="entry name" value="PPM-type_phosphatase-like_dom"/>
</dbReference>
<dbReference type="GO" id="GO:0016791">
    <property type="term" value="F:phosphatase activity"/>
    <property type="evidence" value="ECO:0007669"/>
    <property type="project" value="TreeGrafter"/>
</dbReference>
<dbReference type="InterPro" id="IPR052016">
    <property type="entry name" value="Bact_Sigma-Reg"/>
</dbReference>
<evidence type="ECO:0000313" key="5">
    <source>
        <dbReference type="EMBL" id="QXL86839.1"/>
    </source>
</evidence>
<dbReference type="PANTHER" id="PTHR43156:SF2">
    <property type="entry name" value="STAGE II SPORULATION PROTEIN E"/>
    <property type="match status" value="1"/>
</dbReference>
<dbReference type="RefSeq" id="WP_257893761.1">
    <property type="nucleotide sequence ID" value="NZ_JAIMBW010000001.1"/>
</dbReference>
<evidence type="ECO:0000256" key="1">
    <source>
        <dbReference type="ARBA" id="ARBA00022801"/>
    </source>
</evidence>
<sequence length="425" mass="46095">MGAAFPIETTDPHPDALTVLVLDDSPAQRNMVCALLRRWGHTAISTGDPVKALTLARDPAISLILCDWMMPEMTGPEFCRCLRAEVTETYPYVMLLTSNNERSAVAEGLAAGADDFLNKPVRPPELQARMNAGARIVAMQQELRKKNGLLETTLDELQLLYTAIDRDLDEARRLQMALLQDAHRPFNGARVSLLLEASGHVGGDMVGYFNVTQDVIGLFSIDVSGHGVASAMLAARIAGMLSEASPDQNISLIRTIDGTLCDLPPDVAAGRMNELMLKEVQTDRYFTICIAFANLQTGVVRMVQAGHPHPMILRTDGHVDMIGDGGPPVGLLPEMPFTSFEVQLHPGDRLLLYSDGLTECPDPSGEMLDDDGLIALMGQHRDTDGPAFLTALRNGLVDFAGHEEFPDDLSALLLSFDGRGQAPAR</sequence>